<keyword evidence="2" id="KW-1133">Transmembrane helix</keyword>
<organism evidence="4 5">
    <name type="scientific">Sarcophilus harrisii</name>
    <name type="common">Tasmanian devil</name>
    <name type="synonym">Sarcophilus laniarius</name>
    <dbReference type="NCBI Taxonomy" id="9305"/>
    <lineage>
        <taxon>Eukaryota</taxon>
        <taxon>Metazoa</taxon>
        <taxon>Chordata</taxon>
        <taxon>Craniata</taxon>
        <taxon>Vertebrata</taxon>
        <taxon>Euteleostomi</taxon>
        <taxon>Mammalia</taxon>
        <taxon>Metatheria</taxon>
        <taxon>Dasyuromorphia</taxon>
        <taxon>Dasyuridae</taxon>
        <taxon>Sarcophilus</taxon>
    </lineage>
</organism>
<feature type="transmembrane region" description="Helical" evidence="2">
    <location>
        <begin position="32"/>
        <end position="50"/>
    </location>
</feature>
<evidence type="ECO:0000313" key="4">
    <source>
        <dbReference type="Ensembl" id="ENSSHAP00000006322.1"/>
    </source>
</evidence>
<dbReference type="InterPro" id="IPR014756">
    <property type="entry name" value="Ig_E-set"/>
</dbReference>
<dbReference type="Pfam" id="PF06312">
    <property type="entry name" value="Neurexophilin"/>
    <property type="match status" value="1"/>
</dbReference>
<feature type="domain" description="NXPE C-terminal" evidence="3">
    <location>
        <begin position="348"/>
        <end position="571"/>
    </location>
</feature>
<dbReference type="eggNOG" id="ENOG502QW5F">
    <property type="taxonomic scope" value="Eukaryota"/>
</dbReference>
<dbReference type="KEGG" id="shr:100934689"/>
<dbReference type="InterPro" id="IPR026845">
    <property type="entry name" value="NXPH/NXPE"/>
</dbReference>
<dbReference type="OrthoDB" id="2112051at2759"/>
<reference evidence="4" key="2">
    <citation type="submission" date="2025-08" db="UniProtKB">
        <authorList>
            <consortium name="Ensembl"/>
        </authorList>
    </citation>
    <scope>IDENTIFICATION</scope>
</reference>
<dbReference type="Gene3D" id="2.60.40.10">
    <property type="entry name" value="Immunoglobulins"/>
    <property type="match status" value="1"/>
</dbReference>
<dbReference type="GeneID" id="100934689"/>
<dbReference type="OMA" id="TVSQCNN"/>
<accession>G3VT17</accession>
<dbReference type="GeneTree" id="ENSGT00950000182866"/>
<sequence>MSMKGYSFTFVSFLLSRSPLKGHTMISSMTTCQILLLLISVLAGFIILMASENFIKFPSVLIPSTTGHHLDTCRKSSCPEIPLRTATEPTETDLKIKKIIEHLDHQIPHRPFSHISTTTSAAHSVARIINPRTTYCKGDQLDIHLEARDYLGRRKEYGGDFLRARISSPDLKAGASGKLTDFNNGTYLVSFTLFWAGNVSVSLLLIFPSEGVSALWRARNRGYGKVTFMGQFVNGKSQVLSECGLVLNTSAELCQYLDLRDQEAFYCVKPTYVSCDALTHMKTKNNEVSYLSIKEKNLLHKYDADIEIIREFEHIMVSYCNNVETVKEKCQIGMKSPIPSGYSLQEKWNPAFCKLTQLSNVTEINNCLKGKLIYLMGDSTLRQWIKYLSKFVKTLKYFDHHGSGPFEKHVLLDAQRQIYIQWKKHGLPFVTNQIYTLKDHEYITREIDRVAGDRNTVIVITLGQHFRLFPIDIFVRRVINIQKAIRRLFLRSPDTRVILKSENLREMHMDPSQAVNFHGYIQYLIMRDIFWDLNVGFIDAWDMSIAYDSKILHPPDNVIGNQINMFLNYIC</sequence>
<dbReference type="InParanoid" id="G3VT17"/>
<evidence type="ECO:0000259" key="3">
    <source>
        <dbReference type="Pfam" id="PF24536"/>
    </source>
</evidence>
<gene>
    <name evidence="4" type="primary">LOC100934689</name>
</gene>
<dbReference type="Proteomes" id="UP000007648">
    <property type="component" value="Unassembled WGS sequence"/>
</dbReference>
<keyword evidence="5" id="KW-1185">Reference proteome</keyword>
<comment type="similarity">
    <text evidence="1">Belongs to the NXPE family.</text>
</comment>
<evidence type="ECO:0000313" key="5">
    <source>
        <dbReference type="Proteomes" id="UP000007648"/>
    </source>
</evidence>
<reference evidence="4 5" key="1">
    <citation type="journal article" date="2011" name="Proc. Natl. Acad. Sci. U.S.A.">
        <title>Genetic diversity and population structure of the endangered marsupial Sarcophilus harrisii (Tasmanian devil).</title>
        <authorList>
            <person name="Miller W."/>
            <person name="Hayes V.M."/>
            <person name="Ratan A."/>
            <person name="Petersen D.C."/>
            <person name="Wittekindt N.E."/>
            <person name="Miller J."/>
            <person name="Walenz B."/>
            <person name="Knight J."/>
            <person name="Qi J."/>
            <person name="Zhao F."/>
            <person name="Wang Q."/>
            <person name="Bedoya-Reina O.C."/>
            <person name="Katiyar N."/>
            <person name="Tomsho L.P."/>
            <person name="Kasson L.M."/>
            <person name="Hardie R.A."/>
            <person name="Woodbridge P."/>
            <person name="Tindall E.A."/>
            <person name="Bertelsen M.F."/>
            <person name="Dixon D."/>
            <person name="Pyecroft S."/>
            <person name="Helgen K.M."/>
            <person name="Lesk A.M."/>
            <person name="Pringle T.H."/>
            <person name="Patterson N."/>
            <person name="Zhang Y."/>
            <person name="Kreiss A."/>
            <person name="Woods G.M."/>
            <person name="Jones M.E."/>
            <person name="Schuster S.C."/>
        </authorList>
    </citation>
    <scope>NUCLEOTIDE SEQUENCE [LARGE SCALE GENOMIC DNA]</scope>
</reference>
<dbReference type="PANTHER" id="PTHR16165:SF3">
    <property type="entry name" value="NXPE FAMILY MEMBER 1"/>
    <property type="match status" value="1"/>
</dbReference>
<dbReference type="SUPFAM" id="SSF81296">
    <property type="entry name" value="E set domains"/>
    <property type="match status" value="1"/>
</dbReference>
<evidence type="ECO:0000256" key="2">
    <source>
        <dbReference type="SAM" id="Phobius"/>
    </source>
</evidence>
<evidence type="ECO:0000256" key="1">
    <source>
        <dbReference type="ARBA" id="ARBA00005431"/>
    </source>
</evidence>
<dbReference type="Ensembl" id="ENSSHAT00000006376.2">
    <property type="protein sequence ID" value="ENSSHAP00000006322.1"/>
    <property type="gene ID" value="ENSSHAG00000005505.2"/>
</dbReference>
<dbReference type="RefSeq" id="XP_023355223.1">
    <property type="nucleotide sequence ID" value="XM_023499455.2"/>
</dbReference>
<dbReference type="PANTHER" id="PTHR16165">
    <property type="entry name" value="NXPE FAMILY MEMBER"/>
    <property type="match status" value="1"/>
</dbReference>
<name>G3VT17_SARHA</name>
<keyword evidence="2" id="KW-0812">Transmembrane</keyword>
<protein>
    <recommendedName>
        <fullName evidence="3">NXPE C-terminal domain-containing protein</fullName>
    </recommendedName>
</protein>
<reference evidence="4" key="3">
    <citation type="submission" date="2025-09" db="UniProtKB">
        <authorList>
            <consortium name="Ensembl"/>
        </authorList>
    </citation>
    <scope>IDENTIFICATION</scope>
</reference>
<dbReference type="FunCoup" id="G3VT17">
    <property type="interactions" value="4"/>
</dbReference>
<dbReference type="InterPro" id="IPR057106">
    <property type="entry name" value="NXPE4_C"/>
</dbReference>
<dbReference type="InterPro" id="IPR013783">
    <property type="entry name" value="Ig-like_fold"/>
</dbReference>
<keyword evidence="2" id="KW-0472">Membrane</keyword>
<proteinExistence type="inferred from homology"/>
<dbReference type="AlphaFoldDB" id="G3VT17"/>
<dbReference type="Pfam" id="PF24536">
    <property type="entry name" value="NXPE4_C"/>
    <property type="match status" value="1"/>
</dbReference>
<dbReference type="HOGENOM" id="CLU_031119_0_0_1"/>